<accession>A0A6H9YUH3</accession>
<keyword evidence="2" id="KW-1185">Reference proteome</keyword>
<dbReference type="AlphaFoldDB" id="A0A6H9YUH3"/>
<proteinExistence type="predicted"/>
<dbReference type="EMBL" id="WBMT01000009">
    <property type="protein sequence ID" value="KAB2347306.1"/>
    <property type="molecule type" value="Genomic_DNA"/>
</dbReference>
<name>A0A6H9YUH3_9ACTN</name>
<dbReference type="RefSeq" id="WP_151562011.1">
    <property type="nucleotide sequence ID" value="NZ_WBMT01000009.1"/>
</dbReference>
<dbReference type="Proteomes" id="UP000468735">
    <property type="component" value="Unassembled WGS sequence"/>
</dbReference>
<reference evidence="1 2" key="1">
    <citation type="submission" date="2019-09" db="EMBL/GenBank/DDBJ databases">
        <title>Actinomadura physcomitrii sp. nov., a novel actinomycete isolated from moss [Physcomitrium sphaericum (Ludw) Fuernr].</title>
        <authorList>
            <person name="Zhuang X."/>
            <person name="Liu C."/>
        </authorList>
    </citation>
    <scope>NUCLEOTIDE SEQUENCE [LARGE SCALE GENOMIC DNA]</scope>
    <source>
        <strain evidence="1 2">HMC1</strain>
    </source>
</reference>
<evidence type="ECO:0000313" key="1">
    <source>
        <dbReference type="EMBL" id="KAB2347306.1"/>
    </source>
</evidence>
<evidence type="ECO:0000313" key="2">
    <source>
        <dbReference type="Proteomes" id="UP000468735"/>
    </source>
</evidence>
<comment type="caution">
    <text evidence="1">The sequence shown here is derived from an EMBL/GenBank/DDBJ whole genome shotgun (WGS) entry which is preliminary data.</text>
</comment>
<gene>
    <name evidence="1" type="ORF">F8566_20045</name>
</gene>
<protein>
    <submittedName>
        <fullName evidence="1">Uncharacterized protein</fullName>
    </submittedName>
</protein>
<organism evidence="1 2">
    <name type="scientific">Actinomadura rudentiformis</name>
    <dbReference type="NCBI Taxonomy" id="359158"/>
    <lineage>
        <taxon>Bacteria</taxon>
        <taxon>Bacillati</taxon>
        <taxon>Actinomycetota</taxon>
        <taxon>Actinomycetes</taxon>
        <taxon>Streptosporangiales</taxon>
        <taxon>Thermomonosporaceae</taxon>
        <taxon>Actinomadura</taxon>
    </lineage>
</organism>
<sequence>MTPHMTSVNLEQIAVSLQGDFELLITHRDADYALAWVRSEPAAAGGYNLWASADTDDVRYGHDIARELARQICGEDELAAGGFVIQVCDHENALAEIALQVNEVTA</sequence>